<dbReference type="InterPro" id="IPR024409">
    <property type="entry name" value="DUF3833"/>
</dbReference>
<name>A0ABU7JD33_9GAMM</name>
<organism evidence="1 2">
    <name type="scientific">Alkalimonas mucilaginosa</name>
    <dbReference type="NCBI Taxonomy" id="3057676"/>
    <lineage>
        <taxon>Bacteria</taxon>
        <taxon>Pseudomonadati</taxon>
        <taxon>Pseudomonadota</taxon>
        <taxon>Gammaproteobacteria</taxon>
        <taxon>Alkalimonas</taxon>
    </lineage>
</organism>
<protein>
    <submittedName>
        <fullName evidence="1">DUF3833 family protein</fullName>
    </submittedName>
</protein>
<dbReference type="RefSeq" id="WP_330086639.1">
    <property type="nucleotide sequence ID" value="NZ_JAUGZK010000002.1"/>
</dbReference>
<dbReference type="EMBL" id="JAUGZK010000002">
    <property type="protein sequence ID" value="MEE2023283.1"/>
    <property type="molecule type" value="Genomic_DNA"/>
</dbReference>
<gene>
    <name evidence="1" type="ORF">QWF21_03425</name>
</gene>
<comment type="caution">
    <text evidence="1">The sequence shown here is derived from an EMBL/GenBank/DDBJ whole genome shotgun (WGS) entry which is preliminary data.</text>
</comment>
<sequence length="195" mass="22417">MKRLGCVLLSLTLLSACSRSVLDYRAELPELRLEQFFQGSGRAYGVLQDWRGRQTLRFHADLCGVWQQNRGDLYEVFYFSDGRVDYRHWQLQLHADGRVSGRAHDVVGEASGQLAGNSLYWEYRLQIPYQGDTMDVQVRDWMYLVTPQQIINRTSLHKFGFKVADLTLSLQQLDVNADCTDLRLQLEQLAEAAAV</sequence>
<accession>A0ABU7JD33</accession>
<dbReference type="Proteomes" id="UP001339167">
    <property type="component" value="Unassembled WGS sequence"/>
</dbReference>
<dbReference type="Pfam" id="PF12915">
    <property type="entry name" value="DUF3833"/>
    <property type="match status" value="1"/>
</dbReference>
<reference evidence="1 2" key="1">
    <citation type="submission" date="2023-06" db="EMBL/GenBank/DDBJ databases">
        <title>Alkalimonas sp., MEB004 an alkaliphilic bacterium isolated from Lonar Lake, India.</title>
        <authorList>
            <person name="Joshi A."/>
            <person name="Thite S."/>
        </authorList>
    </citation>
    <scope>NUCLEOTIDE SEQUENCE [LARGE SCALE GENOMIC DNA]</scope>
    <source>
        <strain evidence="1 2">MEB004</strain>
    </source>
</reference>
<dbReference type="PROSITE" id="PS51257">
    <property type="entry name" value="PROKAR_LIPOPROTEIN"/>
    <property type="match status" value="1"/>
</dbReference>
<evidence type="ECO:0000313" key="1">
    <source>
        <dbReference type="EMBL" id="MEE2023283.1"/>
    </source>
</evidence>
<keyword evidence="2" id="KW-1185">Reference proteome</keyword>
<proteinExistence type="predicted"/>
<evidence type="ECO:0000313" key="2">
    <source>
        <dbReference type="Proteomes" id="UP001339167"/>
    </source>
</evidence>